<dbReference type="RefSeq" id="WP_207117599.1">
    <property type="nucleotide sequence ID" value="NZ_JAFLEQ010000003.1"/>
</dbReference>
<evidence type="ECO:0000256" key="1">
    <source>
        <dbReference type="SAM" id="MobiDB-lite"/>
    </source>
</evidence>
<evidence type="ECO:0000313" key="2">
    <source>
        <dbReference type="EMBL" id="MBN9643190.1"/>
    </source>
</evidence>
<dbReference type="AlphaFoldDB" id="A0A939IWA1"/>
<gene>
    <name evidence="2" type="ORF">JZY06_00870</name>
</gene>
<feature type="region of interest" description="Disordered" evidence="1">
    <location>
        <begin position="85"/>
        <end position="118"/>
    </location>
</feature>
<name>A0A939IWA1_9CORY</name>
<accession>A0A939IWA1</accession>
<keyword evidence="3" id="KW-1185">Reference proteome</keyword>
<evidence type="ECO:0008006" key="4">
    <source>
        <dbReference type="Google" id="ProtNLM"/>
    </source>
</evidence>
<protein>
    <recommendedName>
        <fullName evidence="4">SWIM-type domain-containing protein</fullName>
    </recommendedName>
</protein>
<feature type="region of interest" description="Disordered" evidence="1">
    <location>
        <begin position="438"/>
        <end position="466"/>
    </location>
</feature>
<evidence type="ECO:0000313" key="3">
    <source>
        <dbReference type="Proteomes" id="UP000664332"/>
    </source>
</evidence>
<proteinExistence type="predicted"/>
<comment type="caution">
    <text evidence="2">The sequence shown here is derived from an EMBL/GenBank/DDBJ whole genome shotgun (WGS) entry which is preliminary data.</text>
</comment>
<sequence>MSTLPPIDPGYAGELLSGLPRRLSTRAGKLAETHSDWAVAAQPGGTTITIGTATVTVTGPDQVVCDCLLSPRCAHCGAVCVAAPPAAGTPEGTEDAASTGRSGGDDGRGGAAGPAPVAAARVNTRQVLDTVDEIERVLQAVIAHGITGTGARGHARLLAVLQKARVAGLHRAERQITAVVSASADLLAARPVGRAATAEAAAELALTAHLLRRDPTDIMAVGRARRQYLPLDTTSGAATGVLTALFAEPVITGSGFAGVVVVCASDEGALLSITKTPPGTAADVPGIFAGPVRLGDMHCSHSDIARATVLITGATASSDGRLGQGAGVHAALGRTTGKDTVTAAVRGLDPACGIGVVAGTLTGASVGGITVDDGGREIVLGIAKPARQLGVAGLAALVNCHLGEPVTALVRDGELVALWPDTPWPDLDDSFKGRIFPGLDQPLPRESTGPPTGGGTAGDGQPAPLKRADSSVGQILDLWCQRLVFGGKSLVDACRQDKDADISRLRALAAPTAAELLEQLAAAADCRVLAAVAAYHLKD</sequence>
<dbReference type="Proteomes" id="UP000664332">
    <property type="component" value="Unassembled WGS sequence"/>
</dbReference>
<organism evidence="2 3">
    <name type="scientific">Corynebacterium mendelii</name>
    <dbReference type="NCBI Taxonomy" id="2765362"/>
    <lineage>
        <taxon>Bacteria</taxon>
        <taxon>Bacillati</taxon>
        <taxon>Actinomycetota</taxon>
        <taxon>Actinomycetes</taxon>
        <taxon>Mycobacteriales</taxon>
        <taxon>Corynebacteriaceae</taxon>
        <taxon>Corynebacterium</taxon>
    </lineage>
</organism>
<feature type="compositionally biased region" description="Low complexity" evidence="1">
    <location>
        <begin position="85"/>
        <end position="100"/>
    </location>
</feature>
<reference evidence="2" key="1">
    <citation type="submission" date="2021-03" db="EMBL/GenBank/DDBJ databases">
        <authorList>
            <person name="Sun Q."/>
        </authorList>
    </citation>
    <scope>NUCLEOTIDE SEQUENCE</scope>
    <source>
        <strain evidence="2">CCM 8862</strain>
    </source>
</reference>
<dbReference type="EMBL" id="JAFLEQ010000003">
    <property type="protein sequence ID" value="MBN9643190.1"/>
    <property type="molecule type" value="Genomic_DNA"/>
</dbReference>